<dbReference type="OrthoDB" id="9785276at2"/>
<feature type="binding site" evidence="5">
    <location>
        <position position="84"/>
    </location>
    <ligand>
        <name>FAD</name>
        <dbReference type="ChEBI" id="CHEBI:57692"/>
    </ligand>
</feature>
<dbReference type="Pfam" id="PF00732">
    <property type="entry name" value="GMC_oxred_N"/>
    <property type="match status" value="1"/>
</dbReference>
<dbReference type="PANTHER" id="PTHR11552">
    <property type="entry name" value="GLUCOSE-METHANOL-CHOLINE GMC OXIDOREDUCTASE"/>
    <property type="match status" value="1"/>
</dbReference>
<dbReference type="Pfam" id="PF05199">
    <property type="entry name" value="GMC_oxred_C"/>
    <property type="match status" value="1"/>
</dbReference>
<dbReference type="GO" id="GO:0016614">
    <property type="term" value="F:oxidoreductase activity, acting on CH-OH group of donors"/>
    <property type="evidence" value="ECO:0007669"/>
    <property type="project" value="InterPro"/>
</dbReference>
<feature type="domain" description="Glucose-methanol-choline oxidoreductase N-terminal" evidence="7">
    <location>
        <begin position="82"/>
        <end position="105"/>
    </location>
</feature>
<evidence type="ECO:0000256" key="2">
    <source>
        <dbReference type="ARBA" id="ARBA00010790"/>
    </source>
</evidence>
<dbReference type="PROSITE" id="PS00623">
    <property type="entry name" value="GMC_OXRED_1"/>
    <property type="match status" value="1"/>
</dbReference>
<dbReference type="InterPro" id="IPR012132">
    <property type="entry name" value="GMC_OxRdtase"/>
</dbReference>
<dbReference type="Gene3D" id="3.30.560.10">
    <property type="entry name" value="Glucose Oxidase, domain 3"/>
    <property type="match status" value="1"/>
</dbReference>
<dbReference type="SUPFAM" id="SSF54373">
    <property type="entry name" value="FAD-linked reductases, C-terminal domain"/>
    <property type="match status" value="1"/>
</dbReference>
<dbReference type="RefSeq" id="WP_066961193.1">
    <property type="nucleotide sequence ID" value="NZ_CP023449.1"/>
</dbReference>
<reference evidence="9 10" key="1">
    <citation type="submission" date="2017-09" db="EMBL/GenBank/DDBJ databases">
        <title>The Catabolism of 3,6-Dichlorosalicylic acid is Initiated by the Cytochrome P450 Monooxygenase DsmABC in Rhizorhabdus dicambivorans Ndbn-20.</title>
        <authorList>
            <person name="Na L."/>
        </authorList>
    </citation>
    <scope>NUCLEOTIDE SEQUENCE [LARGE SCALE GENOMIC DNA]</scope>
    <source>
        <strain evidence="9 10">Ndbn-20m</strain>
    </source>
</reference>
<dbReference type="Gene3D" id="3.50.50.60">
    <property type="entry name" value="FAD/NAD(P)-binding domain"/>
    <property type="match status" value="1"/>
</dbReference>
<evidence type="ECO:0000256" key="1">
    <source>
        <dbReference type="ARBA" id="ARBA00001974"/>
    </source>
</evidence>
<organism evidence="9 10">
    <name type="scientific">Rhizorhabdus dicambivorans</name>
    <dbReference type="NCBI Taxonomy" id="1850238"/>
    <lineage>
        <taxon>Bacteria</taxon>
        <taxon>Pseudomonadati</taxon>
        <taxon>Pseudomonadota</taxon>
        <taxon>Alphaproteobacteria</taxon>
        <taxon>Sphingomonadales</taxon>
        <taxon>Sphingomonadaceae</taxon>
        <taxon>Rhizorhabdus</taxon>
    </lineage>
</organism>
<dbReference type="PROSITE" id="PS51257">
    <property type="entry name" value="PROKAR_LIPOPROTEIN"/>
    <property type="match status" value="1"/>
</dbReference>
<accession>A0A2A4FUC5</accession>
<evidence type="ECO:0000259" key="8">
    <source>
        <dbReference type="PROSITE" id="PS00624"/>
    </source>
</evidence>
<evidence type="ECO:0000256" key="6">
    <source>
        <dbReference type="RuleBase" id="RU003968"/>
    </source>
</evidence>
<protein>
    <submittedName>
        <fullName evidence="9">Glucose-methanol-choline oxidoreductase</fullName>
    </submittedName>
</protein>
<feature type="domain" description="Glucose-methanol-choline oxidoreductase N-terminal" evidence="8">
    <location>
        <begin position="254"/>
        <end position="268"/>
    </location>
</feature>
<proteinExistence type="inferred from homology"/>
<gene>
    <name evidence="9" type="ORF">COO09_13325</name>
</gene>
<keyword evidence="10" id="KW-1185">Reference proteome</keyword>
<sequence length="540" mass="58172">MIQRADFIIVGAGSAGCVLANRLSADPDVTVILLEAGARPGHFLVRMPKGFAKAALRPDLAWNFATEPQPHRGRAGEMWPRGRVLGGSSSINGMIYIRGQRQDYDDWAARGNAGWDGAEMWRVFREMEDHSLGASETRGAGGPLPVTAGHYRYPFAERIIAAGEQMGLPRSEDFNALSQEGIGYFAHSIADGRRMSAAAAFLDPIRHRPNLHIVRDAHAERIVWDGRRAIGVRASVGGKVVEFRCDREVILSAGAIQSPKLLQLSGVGPAALLQQLGLPVVHDSPGVGAHMRDHIGLSMSYRLRDEPGHNRRLRGMGLMASVARYLLRRDGILSTGPFEVGAFARTDPSLDRPDVQLYFAPISMEPIVPGQGYVGGLEAEPGLTAGAYLLRPTSEGHVAIRSPDPGEQIAIHPNWLATPEDRTGIIRMVRYARTMLAQPALAPFIAHETVPGPQAASDEEIAREMDLTARTGNHTTGTCSMGPGGDAVVDPRLRVHGVDGVRVADCSIMPTLISGNTNAPAMAVGWRAAELIAEDMRRPG</sequence>
<dbReference type="InterPro" id="IPR036188">
    <property type="entry name" value="FAD/NAD-bd_sf"/>
</dbReference>
<dbReference type="GO" id="GO:0050660">
    <property type="term" value="F:flavin adenine dinucleotide binding"/>
    <property type="evidence" value="ECO:0007669"/>
    <property type="project" value="InterPro"/>
</dbReference>
<dbReference type="SUPFAM" id="SSF51905">
    <property type="entry name" value="FAD/NAD(P)-binding domain"/>
    <property type="match status" value="1"/>
</dbReference>
<evidence type="ECO:0000313" key="9">
    <source>
        <dbReference type="EMBL" id="PCE41739.1"/>
    </source>
</evidence>
<keyword evidence="3 6" id="KW-0285">Flavoprotein</keyword>
<evidence type="ECO:0000313" key="10">
    <source>
        <dbReference type="Proteomes" id="UP000218934"/>
    </source>
</evidence>
<dbReference type="InterPro" id="IPR007867">
    <property type="entry name" value="GMC_OxRtase_C"/>
</dbReference>
<evidence type="ECO:0000259" key="7">
    <source>
        <dbReference type="PROSITE" id="PS00623"/>
    </source>
</evidence>
<name>A0A2A4FUC5_9SPHN</name>
<dbReference type="EMBL" id="NWUF01000012">
    <property type="protein sequence ID" value="PCE41739.1"/>
    <property type="molecule type" value="Genomic_DNA"/>
</dbReference>
<comment type="similarity">
    <text evidence="2 6">Belongs to the GMC oxidoreductase family.</text>
</comment>
<evidence type="ECO:0000256" key="3">
    <source>
        <dbReference type="ARBA" id="ARBA00022630"/>
    </source>
</evidence>
<dbReference type="PANTHER" id="PTHR11552:SF147">
    <property type="entry name" value="CHOLINE DEHYDROGENASE, MITOCHONDRIAL"/>
    <property type="match status" value="1"/>
</dbReference>
<dbReference type="InterPro" id="IPR000172">
    <property type="entry name" value="GMC_OxRdtase_N"/>
</dbReference>
<dbReference type="PROSITE" id="PS00624">
    <property type="entry name" value="GMC_OXRED_2"/>
    <property type="match status" value="1"/>
</dbReference>
<dbReference type="KEGG" id="rdi:CMV14_18985"/>
<evidence type="ECO:0000256" key="5">
    <source>
        <dbReference type="PIRSR" id="PIRSR000137-2"/>
    </source>
</evidence>
<dbReference type="AlphaFoldDB" id="A0A2A4FUC5"/>
<keyword evidence="4 5" id="KW-0274">FAD</keyword>
<dbReference type="Proteomes" id="UP000218934">
    <property type="component" value="Unassembled WGS sequence"/>
</dbReference>
<comment type="caution">
    <text evidence="9">The sequence shown here is derived from an EMBL/GenBank/DDBJ whole genome shotgun (WGS) entry which is preliminary data.</text>
</comment>
<dbReference type="PIRSF" id="PIRSF000137">
    <property type="entry name" value="Alcohol_oxidase"/>
    <property type="match status" value="1"/>
</dbReference>
<comment type="cofactor">
    <cofactor evidence="1 5">
        <name>FAD</name>
        <dbReference type="ChEBI" id="CHEBI:57692"/>
    </cofactor>
</comment>
<evidence type="ECO:0000256" key="4">
    <source>
        <dbReference type="ARBA" id="ARBA00022827"/>
    </source>
</evidence>